<comment type="caution">
    <text evidence="1">The sequence shown here is derived from an EMBL/GenBank/DDBJ whole genome shotgun (WGS) entry which is preliminary data.</text>
</comment>
<dbReference type="Proteomes" id="UP000198211">
    <property type="component" value="Unassembled WGS sequence"/>
</dbReference>
<sequence>MSKLFQGNNFAETAKKLLICTPSKEILRDRGRGLKCYSVITIKAVKELNLTASSHRKVRTLLDHMKKFESITKKLHPGGIVVADVRLPFDSVIGDLSIRAHYSKVDTIKRSEVTTRLKKRNTRNKDSATLILCAGPRKSDRQINGTSYSTLLKHILPVSNACERFFSKCKLELTPQRTSMLPANFKMIMFLRAYVDVWEVTTLAFVESAG</sequence>
<organism evidence="1 2">
    <name type="scientific">Phytophthora megakarya</name>
    <dbReference type="NCBI Taxonomy" id="4795"/>
    <lineage>
        <taxon>Eukaryota</taxon>
        <taxon>Sar</taxon>
        <taxon>Stramenopiles</taxon>
        <taxon>Oomycota</taxon>
        <taxon>Peronosporomycetes</taxon>
        <taxon>Peronosporales</taxon>
        <taxon>Peronosporaceae</taxon>
        <taxon>Phytophthora</taxon>
    </lineage>
</organism>
<reference evidence="2" key="1">
    <citation type="submission" date="2017-03" db="EMBL/GenBank/DDBJ databases">
        <title>Phytopthora megakarya and P. palmivora, two closely related causual agents of cacao black pod achieved similar genome size and gene model numbers by different mechanisms.</title>
        <authorList>
            <person name="Ali S."/>
            <person name="Shao J."/>
            <person name="Larry D.J."/>
            <person name="Kronmiller B."/>
            <person name="Shen D."/>
            <person name="Strem M.D."/>
            <person name="Melnick R.L."/>
            <person name="Guiltinan M.J."/>
            <person name="Tyler B.M."/>
            <person name="Meinhardt L.W."/>
            <person name="Bailey B.A."/>
        </authorList>
    </citation>
    <scope>NUCLEOTIDE SEQUENCE [LARGE SCALE GENOMIC DNA]</scope>
    <source>
        <strain evidence="2">zdho120</strain>
    </source>
</reference>
<dbReference type="PANTHER" id="PTHR40866:SF1">
    <property type="entry name" value="BED-TYPE DOMAIN-CONTAINING PROTEIN"/>
    <property type="match status" value="1"/>
</dbReference>
<dbReference type="AlphaFoldDB" id="A0A225W1F3"/>
<evidence type="ECO:0000313" key="1">
    <source>
        <dbReference type="EMBL" id="OWZ11214.1"/>
    </source>
</evidence>
<gene>
    <name evidence="1" type="ORF">PHMEG_00015795</name>
</gene>
<dbReference type="PANTHER" id="PTHR40866">
    <property type="entry name" value="BED-TYPE DOMAIN-CONTAINING PROTEIN"/>
    <property type="match status" value="1"/>
</dbReference>
<evidence type="ECO:0008006" key="3">
    <source>
        <dbReference type="Google" id="ProtNLM"/>
    </source>
</evidence>
<dbReference type="OrthoDB" id="96566at2759"/>
<dbReference type="EMBL" id="NBNE01002191">
    <property type="protein sequence ID" value="OWZ11214.1"/>
    <property type="molecule type" value="Genomic_DNA"/>
</dbReference>
<feature type="non-terminal residue" evidence="1">
    <location>
        <position position="210"/>
    </location>
</feature>
<name>A0A225W1F3_9STRA</name>
<evidence type="ECO:0000313" key="2">
    <source>
        <dbReference type="Proteomes" id="UP000198211"/>
    </source>
</evidence>
<accession>A0A225W1F3</accession>
<protein>
    <recommendedName>
        <fullName evidence="3">HAT C-terminal dimerisation domain-containing protein</fullName>
    </recommendedName>
</protein>
<keyword evidence="2" id="KW-1185">Reference proteome</keyword>
<proteinExistence type="predicted"/>